<name>A0A329QC64_9ACTN</name>
<reference evidence="2 3" key="1">
    <citation type="submission" date="2018-06" db="EMBL/GenBank/DDBJ databases">
        <title>Phytoactinopolyspora halophila sp. nov., a novel halophilic actinomycete isolated from a saline soil in China.</title>
        <authorList>
            <person name="Tang S.-K."/>
        </authorList>
    </citation>
    <scope>NUCLEOTIDE SEQUENCE [LARGE SCALE GENOMIC DNA]</scope>
    <source>
        <strain evidence="2 3">YIM 96934</strain>
    </source>
</reference>
<dbReference type="RefSeq" id="WP_112260256.1">
    <property type="nucleotide sequence ID" value="NZ_QMIG01000038.1"/>
</dbReference>
<dbReference type="CDD" id="cd06262">
    <property type="entry name" value="metallo-hydrolase-like_MBL-fold"/>
    <property type="match status" value="1"/>
</dbReference>
<accession>A0A329QC64</accession>
<evidence type="ECO:0000259" key="1">
    <source>
        <dbReference type="SMART" id="SM00849"/>
    </source>
</evidence>
<organism evidence="2 3">
    <name type="scientific">Phytoactinopolyspora halophila</name>
    <dbReference type="NCBI Taxonomy" id="1981511"/>
    <lineage>
        <taxon>Bacteria</taxon>
        <taxon>Bacillati</taxon>
        <taxon>Actinomycetota</taxon>
        <taxon>Actinomycetes</taxon>
        <taxon>Jiangellales</taxon>
        <taxon>Jiangellaceae</taxon>
        <taxon>Phytoactinopolyspora</taxon>
    </lineage>
</organism>
<proteinExistence type="predicted"/>
<gene>
    <name evidence="2" type="ORF">DPM12_20685</name>
</gene>
<dbReference type="InterPro" id="IPR050855">
    <property type="entry name" value="NDM-1-like"/>
</dbReference>
<evidence type="ECO:0000313" key="2">
    <source>
        <dbReference type="EMBL" id="RAW09601.1"/>
    </source>
</evidence>
<comment type="caution">
    <text evidence="2">The sequence shown here is derived from an EMBL/GenBank/DDBJ whole genome shotgun (WGS) entry which is preliminary data.</text>
</comment>
<dbReference type="GO" id="GO:0016787">
    <property type="term" value="F:hydrolase activity"/>
    <property type="evidence" value="ECO:0007669"/>
    <property type="project" value="UniProtKB-KW"/>
</dbReference>
<dbReference type="Proteomes" id="UP000250462">
    <property type="component" value="Unassembled WGS sequence"/>
</dbReference>
<dbReference type="SMART" id="SM00849">
    <property type="entry name" value="Lactamase_B"/>
    <property type="match status" value="1"/>
</dbReference>
<keyword evidence="3" id="KW-1185">Reference proteome</keyword>
<dbReference type="PANTHER" id="PTHR42951:SF22">
    <property type="entry name" value="METALLO BETA-LACTAMASE SUPERFAMILY LIPOPROTEIN"/>
    <property type="match status" value="1"/>
</dbReference>
<dbReference type="Pfam" id="PF00753">
    <property type="entry name" value="Lactamase_B"/>
    <property type="match status" value="1"/>
</dbReference>
<keyword evidence="2" id="KW-0378">Hydrolase</keyword>
<dbReference type="Gene3D" id="3.60.15.10">
    <property type="entry name" value="Ribonuclease Z/Hydroxyacylglutathione hydrolase-like"/>
    <property type="match status" value="1"/>
</dbReference>
<dbReference type="OrthoDB" id="3813329at2"/>
<dbReference type="EMBL" id="QMIG01000038">
    <property type="protein sequence ID" value="RAW09601.1"/>
    <property type="molecule type" value="Genomic_DNA"/>
</dbReference>
<dbReference type="AlphaFoldDB" id="A0A329QC64"/>
<dbReference type="PANTHER" id="PTHR42951">
    <property type="entry name" value="METALLO-BETA-LACTAMASE DOMAIN-CONTAINING"/>
    <property type="match status" value="1"/>
</dbReference>
<dbReference type="InterPro" id="IPR001279">
    <property type="entry name" value="Metallo-B-lactamas"/>
</dbReference>
<sequence length="256" mass="27766">MRRLVEVTSRVLVGTSDFCTTTTTVIAADDGTCLVVDPAAQPAEIGELAADLGELGLQVSAGFATHPHWDHVLWSAELGDVPRYATATTVDVIDAQRDEALRLAEESAPGHDHTLFGRLTPLPTNTSTIPWPGPTVRVIEHHAHAPGHAALHIPGEGVLLTGDMCSDIEIPLLDLRQPDPVGDYRHALDVFSAVHGVHRVVPGHGSVGDGIELHRRIEADRRYLDELETGRGDDDPRLTEDWLRQSHRSHLAHMAA</sequence>
<evidence type="ECO:0000313" key="3">
    <source>
        <dbReference type="Proteomes" id="UP000250462"/>
    </source>
</evidence>
<protein>
    <submittedName>
        <fullName evidence="2">MBL fold metallo-hydrolase</fullName>
    </submittedName>
</protein>
<dbReference type="SUPFAM" id="SSF56281">
    <property type="entry name" value="Metallo-hydrolase/oxidoreductase"/>
    <property type="match status" value="1"/>
</dbReference>
<feature type="domain" description="Metallo-beta-lactamase" evidence="1">
    <location>
        <begin position="20"/>
        <end position="204"/>
    </location>
</feature>
<dbReference type="InterPro" id="IPR036866">
    <property type="entry name" value="RibonucZ/Hydroxyglut_hydro"/>
</dbReference>